<reference evidence="1" key="2">
    <citation type="journal article" date="2015" name="Data Brief">
        <title>Shoot transcriptome of the giant reed, Arundo donax.</title>
        <authorList>
            <person name="Barrero R.A."/>
            <person name="Guerrero F.D."/>
            <person name="Moolhuijzen P."/>
            <person name="Goolsby J.A."/>
            <person name="Tidwell J."/>
            <person name="Bellgard S.E."/>
            <person name="Bellgard M.I."/>
        </authorList>
    </citation>
    <scope>NUCLEOTIDE SEQUENCE</scope>
    <source>
        <tissue evidence="1">Shoot tissue taken approximately 20 cm above the soil surface</tissue>
    </source>
</reference>
<proteinExistence type="predicted"/>
<sequence>MEIQKQMNQVEQTVSFIWTIKRAFQKIHLLQNLQKRWSK</sequence>
<dbReference type="EMBL" id="GBRH01197571">
    <property type="protein sequence ID" value="JAE00325.1"/>
    <property type="molecule type" value="Transcribed_RNA"/>
</dbReference>
<name>A0A0A9EHT8_ARUDO</name>
<evidence type="ECO:0000313" key="1">
    <source>
        <dbReference type="EMBL" id="JAE00325.1"/>
    </source>
</evidence>
<organism evidence="1">
    <name type="scientific">Arundo donax</name>
    <name type="common">Giant reed</name>
    <name type="synonym">Donax arundinaceus</name>
    <dbReference type="NCBI Taxonomy" id="35708"/>
    <lineage>
        <taxon>Eukaryota</taxon>
        <taxon>Viridiplantae</taxon>
        <taxon>Streptophyta</taxon>
        <taxon>Embryophyta</taxon>
        <taxon>Tracheophyta</taxon>
        <taxon>Spermatophyta</taxon>
        <taxon>Magnoliopsida</taxon>
        <taxon>Liliopsida</taxon>
        <taxon>Poales</taxon>
        <taxon>Poaceae</taxon>
        <taxon>PACMAD clade</taxon>
        <taxon>Arundinoideae</taxon>
        <taxon>Arundineae</taxon>
        <taxon>Arundo</taxon>
    </lineage>
</organism>
<protein>
    <submittedName>
        <fullName evidence="1">Uncharacterized protein</fullName>
    </submittedName>
</protein>
<accession>A0A0A9EHT8</accession>
<dbReference type="AlphaFoldDB" id="A0A0A9EHT8"/>
<reference evidence="1" key="1">
    <citation type="submission" date="2014-09" db="EMBL/GenBank/DDBJ databases">
        <authorList>
            <person name="Magalhaes I.L.F."/>
            <person name="Oliveira U."/>
            <person name="Santos F.R."/>
            <person name="Vidigal T.H.D.A."/>
            <person name="Brescovit A.D."/>
            <person name="Santos A.J."/>
        </authorList>
    </citation>
    <scope>NUCLEOTIDE SEQUENCE</scope>
    <source>
        <tissue evidence="1">Shoot tissue taken approximately 20 cm above the soil surface</tissue>
    </source>
</reference>